<dbReference type="Gene3D" id="3.60.40.10">
    <property type="entry name" value="PPM-type phosphatase domain"/>
    <property type="match status" value="1"/>
</dbReference>
<evidence type="ECO:0000313" key="5">
    <source>
        <dbReference type="EMBL" id="GHA85210.1"/>
    </source>
</evidence>
<evidence type="ECO:0000256" key="1">
    <source>
        <dbReference type="ARBA" id="ARBA00022801"/>
    </source>
</evidence>
<dbReference type="InterPro" id="IPR052016">
    <property type="entry name" value="Bact_Sigma-Reg"/>
</dbReference>
<evidence type="ECO:0000256" key="3">
    <source>
        <dbReference type="SAM" id="Phobius"/>
    </source>
</evidence>
<evidence type="ECO:0000313" key="6">
    <source>
        <dbReference type="Proteomes" id="UP000599437"/>
    </source>
</evidence>
<feature type="transmembrane region" description="Helical" evidence="3">
    <location>
        <begin position="73"/>
        <end position="106"/>
    </location>
</feature>
<protein>
    <submittedName>
        <fullName evidence="5">Membrane protein</fullName>
    </submittedName>
</protein>
<dbReference type="EMBL" id="BMVO01000001">
    <property type="protein sequence ID" value="GHA85210.1"/>
    <property type="molecule type" value="Genomic_DNA"/>
</dbReference>
<dbReference type="Pfam" id="PF07228">
    <property type="entry name" value="SpoIIE"/>
    <property type="match status" value="1"/>
</dbReference>
<gene>
    <name evidence="5" type="ORF">GCM10010346_04660</name>
</gene>
<keyword evidence="1" id="KW-0378">Hydrolase</keyword>
<keyword evidence="3" id="KW-0472">Membrane</keyword>
<keyword evidence="3" id="KW-0812">Transmembrane</keyword>
<keyword evidence="3" id="KW-1133">Transmembrane helix</keyword>
<proteinExistence type="predicted"/>
<reference evidence="6" key="1">
    <citation type="journal article" date="2019" name="Int. J. Syst. Evol. Microbiol.">
        <title>The Global Catalogue of Microorganisms (GCM) 10K type strain sequencing project: providing services to taxonomists for standard genome sequencing and annotation.</title>
        <authorList>
            <consortium name="The Broad Institute Genomics Platform"/>
            <consortium name="The Broad Institute Genome Sequencing Center for Infectious Disease"/>
            <person name="Wu L."/>
            <person name="Ma J."/>
        </authorList>
    </citation>
    <scope>NUCLEOTIDE SEQUENCE [LARGE SCALE GENOMIC DNA]</scope>
    <source>
        <strain evidence="6">JCM 4737</strain>
    </source>
</reference>
<organism evidence="5 6">
    <name type="scientific">Streptomyces chryseus</name>
    <dbReference type="NCBI Taxonomy" id="68186"/>
    <lineage>
        <taxon>Bacteria</taxon>
        <taxon>Bacillati</taxon>
        <taxon>Actinomycetota</taxon>
        <taxon>Actinomycetes</taxon>
        <taxon>Kitasatosporales</taxon>
        <taxon>Streptomycetaceae</taxon>
        <taxon>Streptomyces</taxon>
    </lineage>
</organism>
<feature type="transmembrane region" description="Helical" evidence="3">
    <location>
        <begin position="118"/>
        <end position="136"/>
    </location>
</feature>
<feature type="region of interest" description="Disordered" evidence="2">
    <location>
        <begin position="1"/>
        <end position="29"/>
    </location>
</feature>
<sequence>MGYEEPPDAPRPSCPRDGPRALGAMSSARARGAEEVPGWLRGTPQPRWLRALPAVILTVLTVAQIVTPETLQLGYFVVAVTPVAALAYGPLSVGVLGCLTLLTLSLPYGRRIWDVETPDLLAVVVVVVLSVVIAWVRTRREQQLVTVRTVAEAAQLAVLPPLPSSVGRVRCAGLYRSAQRGLLVGGDLYDVRDGPHGVRALVADVQGHGLEAVATVAALLGAFREAVLDEEDLAGVAARLDRRLVVDSAAVEHAELFATAVVLECDPDEPVLRVVSCGHPPPLLLRGGTARELALDPAPPLGLGLAGTVPVSVTSVPLEHGDRVLAHTDGVTEARDASGAFYPLAQRLPGLAATVSEDDLMALNEAVREDLVRFAGKAENVQDDVALLAMGHIG</sequence>
<dbReference type="Proteomes" id="UP000599437">
    <property type="component" value="Unassembled WGS sequence"/>
</dbReference>
<feature type="transmembrane region" description="Helical" evidence="3">
    <location>
        <begin position="48"/>
        <end position="67"/>
    </location>
</feature>
<dbReference type="PANTHER" id="PTHR43156:SF2">
    <property type="entry name" value="STAGE II SPORULATION PROTEIN E"/>
    <property type="match status" value="1"/>
</dbReference>
<dbReference type="InterPro" id="IPR001932">
    <property type="entry name" value="PPM-type_phosphatase-like_dom"/>
</dbReference>
<name>A0ABQ3DEW1_9ACTN</name>
<accession>A0ABQ3DEW1</accession>
<dbReference type="InterPro" id="IPR036457">
    <property type="entry name" value="PPM-type-like_dom_sf"/>
</dbReference>
<dbReference type="SUPFAM" id="SSF81606">
    <property type="entry name" value="PP2C-like"/>
    <property type="match status" value="1"/>
</dbReference>
<evidence type="ECO:0000259" key="4">
    <source>
        <dbReference type="SMART" id="SM00331"/>
    </source>
</evidence>
<keyword evidence="6" id="KW-1185">Reference proteome</keyword>
<dbReference type="SMART" id="SM00331">
    <property type="entry name" value="PP2C_SIG"/>
    <property type="match status" value="1"/>
</dbReference>
<dbReference type="PANTHER" id="PTHR43156">
    <property type="entry name" value="STAGE II SPORULATION PROTEIN E-RELATED"/>
    <property type="match status" value="1"/>
</dbReference>
<comment type="caution">
    <text evidence="5">The sequence shown here is derived from an EMBL/GenBank/DDBJ whole genome shotgun (WGS) entry which is preliminary data.</text>
</comment>
<feature type="domain" description="PPM-type phosphatase" evidence="4">
    <location>
        <begin position="169"/>
        <end position="392"/>
    </location>
</feature>
<evidence type="ECO:0000256" key="2">
    <source>
        <dbReference type="SAM" id="MobiDB-lite"/>
    </source>
</evidence>